<feature type="repeat" description="TPR" evidence="3">
    <location>
        <begin position="24"/>
        <end position="57"/>
    </location>
</feature>
<dbReference type="SUPFAM" id="SSF48452">
    <property type="entry name" value="TPR-like"/>
    <property type="match status" value="2"/>
</dbReference>
<evidence type="ECO:0000313" key="4">
    <source>
        <dbReference type="EMBL" id="MCW3805156.1"/>
    </source>
</evidence>
<evidence type="ECO:0000313" key="5">
    <source>
        <dbReference type="Proteomes" id="UP001207408"/>
    </source>
</evidence>
<dbReference type="SMART" id="SM00028">
    <property type="entry name" value="TPR"/>
    <property type="match status" value="8"/>
</dbReference>
<dbReference type="Gene3D" id="1.25.40.10">
    <property type="entry name" value="Tetratricopeptide repeat domain"/>
    <property type="match status" value="3"/>
</dbReference>
<evidence type="ECO:0000256" key="3">
    <source>
        <dbReference type="PROSITE-ProRule" id="PRU00339"/>
    </source>
</evidence>
<dbReference type="InterPro" id="IPR029030">
    <property type="entry name" value="Caspase-like_dom_sf"/>
</dbReference>
<dbReference type="EMBL" id="JAPDPI010000008">
    <property type="protein sequence ID" value="MCW3805156.1"/>
    <property type="molecule type" value="Genomic_DNA"/>
</dbReference>
<dbReference type="InterPro" id="IPR011990">
    <property type="entry name" value="TPR-like_helical_dom_sf"/>
</dbReference>
<gene>
    <name evidence="4" type="ORF">OM074_05930</name>
</gene>
<dbReference type="Gene3D" id="3.40.50.1460">
    <property type="match status" value="1"/>
</dbReference>
<dbReference type="InterPro" id="IPR019734">
    <property type="entry name" value="TPR_rpt"/>
</dbReference>
<keyword evidence="2 3" id="KW-0802">TPR repeat</keyword>
<keyword evidence="1" id="KW-0677">Repeat</keyword>
<dbReference type="AlphaFoldDB" id="A0AAE3MCZ2"/>
<organism evidence="4 5">
    <name type="scientific">Plebeiibacterium marinum</name>
    <dbReference type="NCBI Taxonomy" id="2992111"/>
    <lineage>
        <taxon>Bacteria</taxon>
        <taxon>Pseudomonadati</taxon>
        <taxon>Bacteroidota</taxon>
        <taxon>Bacteroidia</taxon>
        <taxon>Marinilabiliales</taxon>
        <taxon>Marinilabiliaceae</taxon>
        <taxon>Plebeiibacterium</taxon>
    </lineage>
</organism>
<accession>A0AAE3MCZ2</accession>
<evidence type="ECO:0000256" key="2">
    <source>
        <dbReference type="ARBA" id="ARBA00022803"/>
    </source>
</evidence>
<dbReference type="PANTHER" id="PTHR44858:SF1">
    <property type="entry name" value="UDP-N-ACETYLGLUCOSAMINE--PEPTIDE N-ACETYLGLUCOSAMINYLTRANSFERASE SPINDLY-RELATED"/>
    <property type="match status" value="1"/>
</dbReference>
<comment type="caution">
    <text evidence="4">The sequence shown here is derived from an EMBL/GenBank/DDBJ whole genome shotgun (WGS) entry which is preliminary data.</text>
</comment>
<reference evidence="4" key="1">
    <citation type="submission" date="2022-10" db="EMBL/GenBank/DDBJ databases">
        <authorList>
            <person name="Yu W.X."/>
        </authorList>
    </citation>
    <scope>NUCLEOTIDE SEQUENCE</scope>
    <source>
        <strain evidence="4">D04</strain>
    </source>
</reference>
<dbReference type="SUPFAM" id="SSF52129">
    <property type="entry name" value="Caspase-like"/>
    <property type="match status" value="1"/>
</dbReference>
<keyword evidence="5" id="KW-1185">Reference proteome</keyword>
<dbReference type="RefSeq" id="WP_301198429.1">
    <property type="nucleotide sequence ID" value="NZ_JAPDPI010000008.1"/>
</dbReference>
<dbReference type="PROSITE" id="PS50005">
    <property type="entry name" value="TPR"/>
    <property type="match status" value="2"/>
</dbReference>
<protein>
    <submittedName>
        <fullName evidence="4">Caspase family protein</fullName>
    </submittedName>
</protein>
<evidence type="ECO:0000256" key="1">
    <source>
        <dbReference type="ARBA" id="ARBA00022737"/>
    </source>
</evidence>
<dbReference type="Proteomes" id="UP001207408">
    <property type="component" value="Unassembled WGS sequence"/>
</dbReference>
<proteinExistence type="predicted"/>
<dbReference type="InterPro" id="IPR050498">
    <property type="entry name" value="Ycf3"/>
</dbReference>
<feature type="repeat" description="TPR" evidence="3">
    <location>
        <begin position="261"/>
        <end position="294"/>
    </location>
</feature>
<sequence length="781" mass="88330">MKYYITLVLILFFVFDGSLNAQSVGKMYKTGEKFKVGGQWESAIDQYTQALVLKPEFQKAYISRAACYVETGALEKALIDYNKLKALNANVEDYCYAAANVCYKLKKHDESLSFLELLRDVSKQKYEVFTLMGRVFMAQERYSDALDAVSVAMSVEDHALHHFINGKAYENLNNDELAEKEYYIAIQKDPSDVETLTSLVKLLLRTQKYTDAMINSNKLLDIDRRNAGAFVLRAKVYVGQMEYGKAINDMSSALMLDSENKELFFQRGVYYQDFTQHQNAINDFTKAIMLDAEYVHAFYKRAYSFEQIANYEKAIEDYCVINKLSEYDGKAQELLAKANDRLYELNRESNKPQIVVADPASINGNTVPIAKDKKEVNISGVVIDESDIQSIQVNSVDVPFEKSGKNAEFSAKINIDGIDSFSVIAKDVYNNEKEMHYHIERTEINLPVVKLLSPYASDNNEVFLDKESPSLYLEGSVSDESLINSIFIDGVTASYKVDELNPKFVATIDIANKSKFSVSVTDVYGNQTVQTFDINREGISISENNPMGKTWAIFIENSDYTSFPSLDGPARDVDLMRSALSGYDIHNILHKRNLSKQELERFFAIELRDIVRGNNIKSVLIWYAGHGKFVNEMGYWIPIDANRDDEFSYFSINNLKASLQSYNDLLSHTLVVSDACESGPTFYQAMRGNVEERNCGDWEATKLKSSQVFTSAGYELAIDNSQFTKTFANMLANNPDACIPIESIVKKVTEVVSQNNSQEPKFGKIAGLSDEDGTFFFINKE</sequence>
<dbReference type="PANTHER" id="PTHR44858">
    <property type="entry name" value="TETRATRICOPEPTIDE REPEAT PROTEIN 6"/>
    <property type="match status" value="1"/>
</dbReference>
<dbReference type="Pfam" id="PF13432">
    <property type="entry name" value="TPR_16"/>
    <property type="match status" value="2"/>
</dbReference>
<name>A0AAE3MCZ2_9BACT</name>